<keyword evidence="1" id="KW-0812">Transmembrane</keyword>
<evidence type="ECO:0000313" key="4">
    <source>
        <dbReference type="Proteomes" id="UP001611548"/>
    </source>
</evidence>
<feature type="signal peptide" evidence="2">
    <location>
        <begin position="1"/>
        <end position="34"/>
    </location>
</feature>
<protein>
    <submittedName>
        <fullName evidence="3">Uncharacterized protein</fullName>
    </submittedName>
</protein>
<gene>
    <name evidence="3" type="ORF">ACH429_24995</name>
</gene>
<evidence type="ECO:0000313" key="3">
    <source>
        <dbReference type="EMBL" id="MFI1967336.1"/>
    </source>
</evidence>
<dbReference type="RefSeq" id="WP_398719610.1">
    <property type="nucleotide sequence ID" value="NZ_JBIRWE010000017.1"/>
</dbReference>
<evidence type="ECO:0000256" key="1">
    <source>
        <dbReference type="SAM" id="Phobius"/>
    </source>
</evidence>
<feature type="transmembrane region" description="Helical" evidence="1">
    <location>
        <begin position="81"/>
        <end position="102"/>
    </location>
</feature>
<dbReference type="Proteomes" id="UP001611548">
    <property type="component" value="Unassembled WGS sequence"/>
</dbReference>
<evidence type="ECO:0000256" key="2">
    <source>
        <dbReference type="SAM" id="SignalP"/>
    </source>
</evidence>
<dbReference type="EMBL" id="JBIRWE010000017">
    <property type="protein sequence ID" value="MFI1967336.1"/>
    <property type="molecule type" value="Genomic_DNA"/>
</dbReference>
<keyword evidence="1" id="KW-0472">Membrane</keyword>
<feature type="chain" id="PRO_5047385172" evidence="2">
    <location>
        <begin position="35"/>
        <end position="118"/>
    </location>
</feature>
<reference evidence="3 4" key="1">
    <citation type="submission" date="2024-10" db="EMBL/GenBank/DDBJ databases">
        <title>The Natural Products Discovery Center: Release of the First 8490 Sequenced Strains for Exploring Actinobacteria Biosynthetic Diversity.</title>
        <authorList>
            <person name="Kalkreuter E."/>
            <person name="Kautsar S.A."/>
            <person name="Yang D."/>
            <person name="Bader C.D."/>
            <person name="Teijaro C.N."/>
            <person name="Fluegel L."/>
            <person name="Davis C.M."/>
            <person name="Simpson J.R."/>
            <person name="Lauterbach L."/>
            <person name="Steele A.D."/>
            <person name="Gui C."/>
            <person name="Meng S."/>
            <person name="Li G."/>
            <person name="Viehrig K."/>
            <person name="Ye F."/>
            <person name="Su P."/>
            <person name="Kiefer A.F."/>
            <person name="Nichols A."/>
            <person name="Cepeda A.J."/>
            <person name="Yan W."/>
            <person name="Fan B."/>
            <person name="Jiang Y."/>
            <person name="Adhikari A."/>
            <person name="Zheng C.-J."/>
            <person name="Schuster L."/>
            <person name="Cowan T.M."/>
            <person name="Smanski M.J."/>
            <person name="Chevrette M.G."/>
            <person name="De Carvalho L.P.S."/>
            <person name="Shen B."/>
        </authorList>
    </citation>
    <scope>NUCLEOTIDE SEQUENCE [LARGE SCALE GENOMIC DNA]</scope>
    <source>
        <strain evidence="3 4">NPDC020327</strain>
    </source>
</reference>
<proteinExistence type="predicted"/>
<keyword evidence="2" id="KW-0732">Signal</keyword>
<name>A0ABW7UZM0_9ACTN</name>
<keyword evidence="4" id="KW-1185">Reference proteome</keyword>
<comment type="caution">
    <text evidence="3">The sequence shown here is derived from an EMBL/GenBank/DDBJ whole genome shotgun (WGS) entry which is preliminary data.</text>
</comment>
<organism evidence="3 4">
    <name type="scientific">Streptomyces pathocidini</name>
    <dbReference type="NCBI Taxonomy" id="1650571"/>
    <lineage>
        <taxon>Bacteria</taxon>
        <taxon>Bacillati</taxon>
        <taxon>Actinomycetota</taxon>
        <taxon>Actinomycetes</taxon>
        <taxon>Kitasatosporales</taxon>
        <taxon>Streptomycetaceae</taxon>
        <taxon>Streptomyces</taxon>
    </lineage>
</organism>
<accession>A0ABW7UZM0</accession>
<sequence>MTVIPYPLFRPGRWRLAAVSAAVVLMCVGGGAGASGARADGALAEGRVVGAVSGPGREARKESTRDTVPGLADTGPSLRRVLVMGGAAGVTFATGAGLIALARRVDARREARRAARED</sequence>
<keyword evidence="1" id="KW-1133">Transmembrane helix</keyword>